<name>A0A0D9XIV4_9ORYZ</name>
<protein>
    <submittedName>
        <fullName evidence="2">Uncharacterized protein</fullName>
    </submittedName>
</protein>
<keyword evidence="3" id="KW-1185">Reference proteome</keyword>
<reference evidence="2" key="3">
    <citation type="submission" date="2015-04" db="UniProtKB">
        <authorList>
            <consortium name="EnsemblPlants"/>
        </authorList>
    </citation>
    <scope>IDENTIFICATION</scope>
</reference>
<dbReference type="Gramene" id="LPERR10G04830.1">
    <property type="protein sequence ID" value="LPERR10G04830.1"/>
    <property type="gene ID" value="LPERR10G04830"/>
</dbReference>
<dbReference type="Proteomes" id="UP000032180">
    <property type="component" value="Chromosome 10"/>
</dbReference>
<evidence type="ECO:0000256" key="1">
    <source>
        <dbReference type="SAM" id="MobiDB-lite"/>
    </source>
</evidence>
<proteinExistence type="predicted"/>
<feature type="region of interest" description="Disordered" evidence="1">
    <location>
        <begin position="57"/>
        <end position="88"/>
    </location>
</feature>
<dbReference type="AlphaFoldDB" id="A0A0D9XIV4"/>
<evidence type="ECO:0000313" key="2">
    <source>
        <dbReference type="EnsemblPlants" id="LPERR10G04830.1"/>
    </source>
</evidence>
<organism evidence="2 3">
    <name type="scientific">Leersia perrieri</name>
    <dbReference type="NCBI Taxonomy" id="77586"/>
    <lineage>
        <taxon>Eukaryota</taxon>
        <taxon>Viridiplantae</taxon>
        <taxon>Streptophyta</taxon>
        <taxon>Embryophyta</taxon>
        <taxon>Tracheophyta</taxon>
        <taxon>Spermatophyta</taxon>
        <taxon>Magnoliopsida</taxon>
        <taxon>Liliopsida</taxon>
        <taxon>Poales</taxon>
        <taxon>Poaceae</taxon>
        <taxon>BOP clade</taxon>
        <taxon>Oryzoideae</taxon>
        <taxon>Oryzeae</taxon>
        <taxon>Oryzinae</taxon>
        <taxon>Leersia</taxon>
    </lineage>
</organism>
<accession>A0A0D9XIV4</accession>
<dbReference type="HOGENOM" id="CLU_2149449_0_0_1"/>
<reference evidence="2 3" key="1">
    <citation type="submission" date="2012-08" db="EMBL/GenBank/DDBJ databases">
        <title>Oryza genome evolution.</title>
        <authorList>
            <person name="Wing R.A."/>
        </authorList>
    </citation>
    <scope>NUCLEOTIDE SEQUENCE</scope>
</reference>
<feature type="compositionally biased region" description="Basic and acidic residues" evidence="1">
    <location>
        <begin position="64"/>
        <end position="79"/>
    </location>
</feature>
<sequence length="112" mass="11564">MARPPPAAASGDPATSDRRACTWRIASQLRSFSLLGSPAAAPPIAVFAGDATAQPILPCSAPDSTRERSRTEEKNREGDLGGCAYGARFGEGPPPSGITMQSICFMGQLSVA</sequence>
<evidence type="ECO:0000313" key="3">
    <source>
        <dbReference type="Proteomes" id="UP000032180"/>
    </source>
</evidence>
<reference evidence="3" key="2">
    <citation type="submission" date="2013-12" db="EMBL/GenBank/DDBJ databases">
        <authorList>
            <person name="Yu Y."/>
            <person name="Lee S."/>
            <person name="de Baynast K."/>
            <person name="Wissotski M."/>
            <person name="Liu L."/>
            <person name="Talag J."/>
            <person name="Goicoechea J."/>
            <person name="Angelova A."/>
            <person name="Jetty R."/>
            <person name="Kudrna D."/>
            <person name="Golser W."/>
            <person name="Rivera L."/>
            <person name="Zhang J."/>
            <person name="Wing R."/>
        </authorList>
    </citation>
    <scope>NUCLEOTIDE SEQUENCE</scope>
</reference>
<dbReference type="EnsemblPlants" id="LPERR10G04830.1">
    <property type="protein sequence ID" value="LPERR10G04830.1"/>
    <property type="gene ID" value="LPERR10G04830"/>
</dbReference>